<dbReference type="PANTHER" id="PTHR36091:SF2">
    <property type="entry name" value="AMINOGLYCOSIDE PHOSPHOTRANSFERASE DOMAIN-CONTAINING PROTEIN"/>
    <property type="match status" value="1"/>
</dbReference>
<dbReference type="Proteomes" id="UP000700596">
    <property type="component" value="Unassembled WGS sequence"/>
</dbReference>
<accession>A0A9P9DXZ9</accession>
<dbReference type="GO" id="GO:0016301">
    <property type="term" value="F:kinase activity"/>
    <property type="evidence" value="ECO:0007669"/>
    <property type="project" value="UniProtKB-KW"/>
</dbReference>
<evidence type="ECO:0000259" key="1">
    <source>
        <dbReference type="Pfam" id="PF01636"/>
    </source>
</evidence>
<evidence type="ECO:0000313" key="3">
    <source>
        <dbReference type="Proteomes" id="UP000700596"/>
    </source>
</evidence>
<keyword evidence="3" id="KW-1185">Reference proteome</keyword>
<proteinExistence type="predicted"/>
<dbReference type="InterPro" id="IPR002575">
    <property type="entry name" value="Aminoglycoside_PTrfase"/>
</dbReference>
<name>A0A9P9DXZ9_9PLEO</name>
<dbReference type="Pfam" id="PF01636">
    <property type="entry name" value="APH"/>
    <property type="match status" value="1"/>
</dbReference>
<dbReference type="InterPro" id="IPR011009">
    <property type="entry name" value="Kinase-like_dom_sf"/>
</dbReference>
<dbReference type="AlphaFoldDB" id="A0A9P9DXZ9"/>
<dbReference type="InterPro" id="IPR051035">
    <property type="entry name" value="Mito_inheritance_9"/>
</dbReference>
<gene>
    <name evidence="2" type="ORF">B0J11DRAFT_432017</name>
</gene>
<evidence type="ECO:0000313" key="2">
    <source>
        <dbReference type="EMBL" id="KAH7128505.1"/>
    </source>
</evidence>
<dbReference type="EMBL" id="JAGMWT010000005">
    <property type="protein sequence ID" value="KAH7128505.1"/>
    <property type="molecule type" value="Genomic_DNA"/>
</dbReference>
<reference evidence="2" key="1">
    <citation type="journal article" date="2021" name="Nat. Commun.">
        <title>Genetic determinants of endophytism in the Arabidopsis root mycobiome.</title>
        <authorList>
            <person name="Mesny F."/>
            <person name="Miyauchi S."/>
            <person name="Thiergart T."/>
            <person name="Pickel B."/>
            <person name="Atanasova L."/>
            <person name="Karlsson M."/>
            <person name="Huettel B."/>
            <person name="Barry K.W."/>
            <person name="Haridas S."/>
            <person name="Chen C."/>
            <person name="Bauer D."/>
            <person name="Andreopoulos W."/>
            <person name="Pangilinan J."/>
            <person name="LaButti K."/>
            <person name="Riley R."/>
            <person name="Lipzen A."/>
            <person name="Clum A."/>
            <person name="Drula E."/>
            <person name="Henrissat B."/>
            <person name="Kohler A."/>
            <person name="Grigoriev I.V."/>
            <person name="Martin F.M."/>
            <person name="Hacquard S."/>
        </authorList>
    </citation>
    <scope>NUCLEOTIDE SEQUENCE</scope>
    <source>
        <strain evidence="2">MPI-CAGE-CH-0243</strain>
    </source>
</reference>
<dbReference type="OrthoDB" id="10003767at2759"/>
<protein>
    <submittedName>
        <fullName evidence="2">Kinase-like domain-containing protein</fullName>
    </submittedName>
</protein>
<keyword evidence="2" id="KW-0808">Transferase</keyword>
<dbReference type="GO" id="GO:0005739">
    <property type="term" value="C:mitochondrion"/>
    <property type="evidence" value="ECO:0007669"/>
    <property type="project" value="TreeGrafter"/>
</dbReference>
<organism evidence="2 3">
    <name type="scientific">Dendryphion nanum</name>
    <dbReference type="NCBI Taxonomy" id="256645"/>
    <lineage>
        <taxon>Eukaryota</taxon>
        <taxon>Fungi</taxon>
        <taxon>Dikarya</taxon>
        <taxon>Ascomycota</taxon>
        <taxon>Pezizomycotina</taxon>
        <taxon>Dothideomycetes</taxon>
        <taxon>Pleosporomycetidae</taxon>
        <taxon>Pleosporales</taxon>
        <taxon>Torulaceae</taxon>
        <taxon>Dendryphion</taxon>
    </lineage>
</organism>
<comment type="caution">
    <text evidence="2">The sequence shown here is derived from an EMBL/GenBank/DDBJ whole genome shotgun (WGS) entry which is preliminary data.</text>
</comment>
<sequence>MNRNLVRSFSRSRSRSCAFAWSQATTENMENNRELFEYTSGRWIYNEPRRLDERRLAFNVDELKKAAAKSINRPTSDIKSFRKLGEGGFNRVFEISMNDGSSVLARLPYPSTLPRRLAVASEVATLSFVRNHGIPTPRVLGYSVNDNAVGAEYILMEKLPGKPIGDAWFGLSEQERLKVLLQIVQLETKFFTIDLPASGSIYYSHDLPPNTPKIDIPGSDGGLCIGPYAALRWWFGERGNLDTDRGPHADPRLVLQTPAEKELAWIRVYGRHRFPFERAYRETFNYEKQNPEDHANSLMDYIRLAPLLVPICSKLNLPVLRHPDLQPNNIFVSEDLSITGLIDWQHSLVLPTFLAAGMPNSFQNYDDEQSMSFVPPQLPDDFESLDEDERLEAQEQFRRRHVHFFYLGFTQQMNEPHWHALNQETGLLKRRIFNDAGAPWEGLNTPLQMDIVRVSQNWSKVAHTNSDGTIPAFPIALGDQEKQKRIALDESLREVDSEMGRINGVLGVASDGWTSNELFERAKGRARLIREEGLAAVDDDPWLKEMTGQHWPFDDYDEDE</sequence>
<feature type="domain" description="Aminoglycoside phosphotransferase" evidence="1">
    <location>
        <begin position="82"/>
        <end position="347"/>
    </location>
</feature>
<dbReference type="PANTHER" id="PTHR36091">
    <property type="entry name" value="ALTERED INHERITANCE OF MITOCHONDRIA PROTEIN 9, MITOCHONDRIAL"/>
    <property type="match status" value="1"/>
</dbReference>
<dbReference type="SUPFAM" id="SSF56112">
    <property type="entry name" value="Protein kinase-like (PK-like)"/>
    <property type="match status" value="1"/>
</dbReference>
<dbReference type="Gene3D" id="3.30.200.20">
    <property type="entry name" value="Phosphorylase Kinase, domain 1"/>
    <property type="match status" value="1"/>
</dbReference>
<keyword evidence="2" id="KW-0418">Kinase</keyword>